<evidence type="ECO:0000313" key="1">
    <source>
        <dbReference type="EMBL" id="MEU8134596.1"/>
    </source>
</evidence>
<accession>A0ABV3DFR2</accession>
<evidence type="ECO:0008006" key="3">
    <source>
        <dbReference type="Google" id="ProtNLM"/>
    </source>
</evidence>
<gene>
    <name evidence="1" type="ORF">AB0C36_13905</name>
</gene>
<sequence length="278" mass="31222">MLSDEGIEVVTPGKSYREPAGGSIGTWLPRVDFLCAVLSKRIEWSTPPAVFVDIGVAIGSRIPILVIIEPPRMPDIVLSPLQVAHIPLRNADALSLRINAFVRSLKSPTPSLLEPRRPDLDTFESLRRELRGISPDQRPEPLYLEIERVVVKLLNLHGALIEPSNYRKGDRGFDFAAWIPGTESVLPEPLLFEVKMSRTGQIRSETFERLQLAVEHRNASMGVIIFYGFGERPRLPLENWPLIMAFELDELLESLESTSLAQVFIDARNALAHGRPHR</sequence>
<organism evidence="1 2">
    <name type="scientific">Streptodolium elevatio</name>
    <dbReference type="NCBI Taxonomy" id="3157996"/>
    <lineage>
        <taxon>Bacteria</taxon>
        <taxon>Bacillati</taxon>
        <taxon>Actinomycetota</taxon>
        <taxon>Actinomycetes</taxon>
        <taxon>Kitasatosporales</taxon>
        <taxon>Streptomycetaceae</taxon>
        <taxon>Streptodolium</taxon>
    </lineage>
</organism>
<proteinExistence type="predicted"/>
<dbReference type="EMBL" id="JBEZFP010000029">
    <property type="protein sequence ID" value="MEU8134596.1"/>
    <property type="molecule type" value="Genomic_DNA"/>
</dbReference>
<keyword evidence="2" id="KW-1185">Reference proteome</keyword>
<comment type="caution">
    <text evidence="1">The sequence shown here is derived from an EMBL/GenBank/DDBJ whole genome shotgun (WGS) entry which is preliminary data.</text>
</comment>
<dbReference type="Proteomes" id="UP001551482">
    <property type="component" value="Unassembled WGS sequence"/>
</dbReference>
<reference evidence="1 2" key="1">
    <citation type="submission" date="2024-06" db="EMBL/GenBank/DDBJ databases">
        <title>The Natural Products Discovery Center: Release of the First 8490 Sequenced Strains for Exploring Actinobacteria Biosynthetic Diversity.</title>
        <authorList>
            <person name="Kalkreuter E."/>
            <person name="Kautsar S.A."/>
            <person name="Yang D."/>
            <person name="Bader C.D."/>
            <person name="Teijaro C.N."/>
            <person name="Fluegel L."/>
            <person name="Davis C.M."/>
            <person name="Simpson J.R."/>
            <person name="Lauterbach L."/>
            <person name="Steele A.D."/>
            <person name="Gui C."/>
            <person name="Meng S."/>
            <person name="Li G."/>
            <person name="Viehrig K."/>
            <person name="Ye F."/>
            <person name="Su P."/>
            <person name="Kiefer A.F."/>
            <person name="Nichols A."/>
            <person name="Cepeda A.J."/>
            <person name="Yan W."/>
            <person name="Fan B."/>
            <person name="Jiang Y."/>
            <person name="Adhikari A."/>
            <person name="Zheng C.-J."/>
            <person name="Schuster L."/>
            <person name="Cowan T.M."/>
            <person name="Smanski M.J."/>
            <person name="Chevrette M.G."/>
            <person name="De Carvalho L.P.S."/>
            <person name="Shen B."/>
        </authorList>
    </citation>
    <scope>NUCLEOTIDE SEQUENCE [LARGE SCALE GENOMIC DNA]</scope>
    <source>
        <strain evidence="1 2">NPDC048946</strain>
    </source>
</reference>
<protein>
    <recommendedName>
        <fullName evidence="3">Restriction endonuclease type IV Mrr domain-containing protein</fullName>
    </recommendedName>
</protein>
<name>A0ABV3DFR2_9ACTN</name>
<dbReference type="RefSeq" id="WP_358353384.1">
    <property type="nucleotide sequence ID" value="NZ_JBEZFP010000029.1"/>
</dbReference>
<evidence type="ECO:0000313" key="2">
    <source>
        <dbReference type="Proteomes" id="UP001551482"/>
    </source>
</evidence>